<gene>
    <name evidence="1" type="ORF">SAMN02745664_12433</name>
</gene>
<dbReference type="RefSeq" id="WP_076556171.1">
    <property type="nucleotide sequence ID" value="NZ_FTNU01000024.1"/>
</dbReference>
<organism evidence="1 2">
    <name type="scientific">Moraxella cuniculi DSM 21768</name>
    <dbReference type="NCBI Taxonomy" id="1122245"/>
    <lineage>
        <taxon>Bacteria</taxon>
        <taxon>Pseudomonadati</taxon>
        <taxon>Pseudomonadota</taxon>
        <taxon>Gammaproteobacteria</taxon>
        <taxon>Moraxellales</taxon>
        <taxon>Moraxellaceae</taxon>
        <taxon>Moraxella</taxon>
    </lineage>
</organism>
<dbReference type="Pfam" id="PF11367">
    <property type="entry name" value="Tail_completion_gp17"/>
    <property type="match status" value="1"/>
</dbReference>
<keyword evidence="2" id="KW-1185">Reference proteome</keyword>
<sequence>MNASELTYQALSPLVDNRVYPLFVPELADEMTPYIIYSQVSSTPYTTIDGITHHERVRMQIDIYGDDYDSVLALSTDVLDALDTIASSQHESTQYTADGGLYRAIIEYSFNHTTKPTEE</sequence>
<evidence type="ECO:0000313" key="2">
    <source>
        <dbReference type="Proteomes" id="UP000187495"/>
    </source>
</evidence>
<dbReference type="EMBL" id="FTNU01000024">
    <property type="protein sequence ID" value="SIS08401.1"/>
    <property type="molecule type" value="Genomic_DNA"/>
</dbReference>
<reference evidence="2" key="1">
    <citation type="submission" date="2017-01" db="EMBL/GenBank/DDBJ databases">
        <authorList>
            <person name="Varghese N."/>
            <person name="Submissions S."/>
        </authorList>
    </citation>
    <scope>NUCLEOTIDE SEQUENCE [LARGE SCALE GENOMIC DNA]</scope>
    <source>
        <strain evidence="2">DSM 21768</strain>
    </source>
</reference>
<protein>
    <recommendedName>
        <fullName evidence="3">DUF3168 domain-containing protein</fullName>
    </recommendedName>
</protein>
<dbReference type="Proteomes" id="UP000187495">
    <property type="component" value="Unassembled WGS sequence"/>
</dbReference>
<name>A0A1N7G749_9GAMM</name>
<evidence type="ECO:0008006" key="3">
    <source>
        <dbReference type="Google" id="ProtNLM"/>
    </source>
</evidence>
<proteinExistence type="predicted"/>
<evidence type="ECO:0000313" key="1">
    <source>
        <dbReference type="EMBL" id="SIS08401.1"/>
    </source>
</evidence>
<dbReference type="AlphaFoldDB" id="A0A1N7G749"/>
<accession>A0A1N7G749</accession>
<dbReference type="InterPro" id="IPR021508">
    <property type="entry name" value="Gp17-like"/>
</dbReference>
<dbReference type="STRING" id="34061.B0189_08670"/>